<dbReference type="InterPro" id="IPR035892">
    <property type="entry name" value="C2_domain_sf"/>
</dbReference>
<dbReference type="SMART" id="SM00149">
    <property type="entry name" value="PLCYc"/>
    <property type="match status" value="1"/>
</dbReference>
<dbReference type="Gene3D" id="3.20.20.190">
    <property type="entry name" value="Phosphatidylinositol (PI) phosphodiesterase"/>
    <property type="match status" value="1"/>
</dbReference>
<dbReference type="InterPro" id="IPR001192">
    <property type="entry name" value="PI-PLC_fam"/>
</dbReference>
<dbReference type="SMART" id="SM00148">
    <property type="entry name" value="PLCXc"/>
    <property type="match status" value="1"/>
</dbReference>
<evidence type="ECO:0000313" key="17">
    <source>
        <dbReference type="Ensembl" id="ENSSGRP00000033437.1"/>
    </source>
</evidence>
<evidence type="ECO:0000256" key="7">
    <source>
        <dbReference type="ARBA" id="ARBA00023224"/>
    </source>
</evidence>
<evidence type="ECO:0000256" key="5">
    <source>
        <dbReference type="ARBA" id="ARBA00022963"/>
    </source>
</evidence>
<feature type="binding site" evidence="11">
    <location>
        <position position="367"/>
    </location>
    <ligand>
        <name>Ca(2+)</name>
        <dbReference type="ChEBI" id="CHEBI:29108"/>
    </ligand>
</feature>
<dbReference type="Gene3D" id="1.20.1230.10">
    <property type="entry name" value="Phospholipase C beta, distal C-terminal domain"/>
    <property type="match status" value="1"/>
</dbReference>
<keyword evidence="5 12" id="KW-0442">Lipid degradation</keyword>
<dbReference type="InterPro" id="IPR001711">
    <property type="entry name" value="PLipase_C_Pinositol-sp_Y"/>
</dbReference>
<dbReference type="AlphaFoldDB" id="A0A672MDU5"/>
<dbReference type="Pfam" id="PF00388">
    <property type="entry name" value="PI-PLC-X"/>
    <property type="match status" value="1"/>
</dbReference>
<dbReference type="GO" id="GO:0046488">
    <property type="term" value="P:phosphatidylinositol metabolic process"/>
    <property type="evidence" value="ECO:0007669"/>
    <property type="project" value="TreeGrafter"/>
</dbReference>
<dbReference type="GO" id="GO:0005516">
    <property type="term" value="F:calmodulin binding"/>
    <property type="evidence" value="ECO:0007669"/>
    <property type="project" value="TreeGrafter"/>
</dbReference>
<dbReference type="PANTHER" id="PTHR10336">
    <property type="entry name" value="PHOSPHOINOSITIDE-SPECIFIC PHOSPHOLIPASE C FAMILY PROTEIN"/>
    <property type="match status" value="1"/>
</dbReference>
<evidence type="ECO:0000256" key="9">
    <source>
        <dbReference type="ARBA" id="ARBA00023726"/>
    </source>
</evidence>
<feature type="active site" evidence="10">
    <location>
        <position position="333"/>
    </location>
</feature>
<dbReference type="InterPro" id="IPR000008">
    <property type="entry name" value="C2_dom"/>
</dbReference>
<keyword evidence="18" id="KW-1185">Reference proteome</keyword>
<dbReference type="InterPro" id="IPR037862">
    <property type="entry name" value="PLC-beta_PH"/>
</dbReference>
<keyword evidence="7" id="KW-0807">Transducer</keyword>
<dbReference type="GO" id="GO:0048015">
    <property type="term" value="P:phosphatidylinositol-mediated signaling"/>
    <property type="evidence" value="ECO:0007669"/>
    <property type="project" value="TreeGrafter"/>
</dbReference>
<dbReference type="FunFam" id="2.60.40.150:FF:000008">
    <property type="entry name" value="1-phosphatidylinositol 4,5-bisphosphate phosphodiesterase"/>
    <property type="match status" value="1"/>
</dbReference>
<dbReference type="GO" id="GO:0007186">
    <property type="term" value="P:G protein-coupled receptor signaling pathway"/>
    <property type="evidence" value="ECO:0007669"/>
    <property type="project" value="TreeGrafter"/>
</dbReference>
<dbReference type="Pfam" id="PF09279">
    <property type="entry name" value="EF-hand_like"/>
    <property type="match status" value="1"/>
</dbReference>
<keyword evidence="11" id="KW-0479">Metal-binding</keyword>
<feature type="domain" description="PI-PLC Y-box" evidence="16">
    <location>
        <begin position="499"/>
        <end position="615"/>
    </location>
</feature>
<dbReference type="SUPFAM" id="SSF69989">
    <property type="entry name" value="C-terminal domain of PLC-beta"/>
    <property type="match status" value="1"/>
</dbReference>
<dbReference type="GO" id="GO:0004435">
    <property type="term" value="F:phosphatidylinositol-4,5-bisphosphate phospholipase C activity"/>
    <property type="evidence" value="ECO:0007669"/>
    <property type="project" value="UniProtKB-EC"/>
</dbReference>
<dbReference type="EC" id="3.1.4.11" evidence="1 12"/>
<dbReference type="PROSITE" id="PS50004">
    <property type="entry name" value="C2"/>
    <property type="match status" value="1"/>
</dbReference>
<keyword evidence="6 12" id="KW-0443">Lipid metabolism</keyword>
<dbReference type="InterPro" id="IPR017946">
    <property type="entry name" value="PLC-like_Pdiesterase_TIM-brl"/>
</dbReference>
<dbReference type="Gene3D" id="1.10.238.10">
    <property type="entry name" value="EF-hand"/>
    <property type="match status" value="1"/>
</dbReference>
<feature type="binding site" evidence="11">
    <location>
        <position position="287"/>
    </location>
    <ligand>
        <name>Ca(2+)</name>
        <dbReference type="ChEBI" id="CHEBI:29108"/>
    </ligand>
</feature>
<dbReference type="CDD" id="cd08591">
    <property type="entry name" value="PI-PLCc_beta"/>
    <property type="match status" value="1"/>
</dbReference>
<dbReference type="SUPFAM" id="SSF51695">
    <property type="entry name" value="PLC-like phosphodiesterases"/>
    <property type="match status" value="1"/>
</dbReference>
<evidence type="ECO:0000256" key="3">
    <source>
        <dbReference type="ARBA" id="ARBA00022801"/>
    </source>
</evidence>
<feature type="binding site" evidence="11">
    <location>
        <position position="318"/>
    </location>
    <ligand>
        <name>Ca(2+)</name>
        <dbReference type="ChEBI" id="CHEBI:29108"/>
    </ligand>
</feature>
<evidence type="ECO:0000259" key="15">
    <source>
        <dbReference type="PROSITE" id="PS50004"/>
    </source>
</evidence>
<evidence type="ECO:0000256" key="14">
    <source>
        <dbReference type="SAM" id="MobiDB-lite"/>
    </source>
</evidence>
<dbReference type="Ensembl" id="ENSSGRT00000035895.1">
    <property type="protein sequence ID" value="ENSSGRP00000033437.1"/>
    <property type="gene ID" value="ENSSGRG00000018269.1"/>
</dbReference>
<dbReference type="PROSITE" id="PS50008">
    <property type="entry name" value="PIPLC_Y_DOMAIN"/>
    <property type="match status" value="1"/>
</dbReference>
<dbReference type="InterPro" id="IPR015359">
    <property type="entry name" value="PLC_EF-hand-like"/>
</dbReference>
<accession>A0A672MDU5</accession>
<dbReference type="GO" id="GO:0016042">
    <property type="term" value="P:lipid catabolic process"/>
    <property type="evidence" value="ECO:0007669"/>
    <property type="project" value="UniProtKB-KW"/>
</dbReference>
<feature type="binding site" evidence="11">
    <location>
        <position position="316"/>
    </location>
    <ligand>
        <name>Ca(2+)</name>
        <dbReference type="ChEBI" id="CHEBI:29108"/>
    </ligand>
</feature>
<protein>
    <recommendedName>
        <fullName evidence="1 12">Phosphoinositide phospholipase C</fullName>
        <ecNumber evidence="1 12">3.1.4.11</ecNumber>
    </recommendedName>
</protein>
<dbReference type="PANTHER" id="PTHR10336:SF11">
    <property type="entry name" value="1-PHOSPHATIDYLINOSITOL 4,5-BISPHOSPHATE PHOSPHODIESTERASE BETA-3"/>
    <property type="match status" value="1"/>
</dbReference>
<dbReference type="InterPro" id="IPR016280">
    <property type="entry name" value="PLC-beta"/>
</dbReference>
<proteinExistence type="predicted"/>
<dbReference type="InterPro" id="IPR014815">
    <property type="entry name" value="PLC-beta_C"/>
</dbReference>
<dbReference type="Pfam" id="PF00387">
    <property type="entry name" value="PI-PLC-Y"/>
    <property type="match status" value="1"/>
</dbReference>
<keyword evidence="13" id="KW-0175">Coiled coil</keyword>
<evidence type="ECO:0000256" key="2">
    <source>
        <dbReference type="ARBA" id="ARBA00022553"/>
    </source>
</evidence>
<feature type="compositionally biased region" description="Acidic residues" evidence="14">
    <location>
        <begin position="465"/>
        <end position="475"/>
    </location>
</feature>
<dbReference type="GO" id="GO:0005737">
    <property type="term" value="C:cytoplasm"/>
    <property type="evidence" value="ECO:0007669"/>
    <property type="project" value="TreeGrafter"/>
</dbReference>
<dbReference type="SUPFAM" id="SSF49562">
    <property type="entry name" value="C2 domain (Calcium/lipid-binding domain, CaLB)"/>
    <property type="match status" value="1"/>
</dbReference>
<gene>
    <name evidence="17" type="primary">LOC107583283</name>
</gene>
<dbReference type="SUPFAM" id="SSF50729">
    <property type="entry name" value="PH domain-like"/>
    <property type="match status" value="1"/>
</dbReference>
<dbReference type="Proteomes" id="UP000472262">
    <property type="component" value="Unassembled WGS sequence"/>
</dbReference>
<dbReference type="CDD" id="cd13361">
    <property type="entry name" value="PH_PLC_beta"/>
    <property type="match status" value="1"/>
</dbReference>
<comment type="catalytic activity">
    <reaction evidence="8">
        <text>a 1,2-diacyl-sn-glycero-3-phospho-(1D-myo-inositol-4,5-bisphosphate) + H2O = 1D-myo-inositol 1,4,5-trisphosphate + a 1,2-diacyl-sn-glycerol + H(+)</text>
        <dbReference type="Rhea" id="RHEA:33179"/>
        <dbReference type="ChEBI" id="CHEBI:15377"/>
        <dbReference type="ChEBI" id="CHEBI:15378"/>
        <dbReference type="ChEBI" id="CHEBI:17815"/>
        <dbReference type="ChEBI" id="CHEBI:58456"/>
        <dbReference type="ChEBI" id="CHEBI:203600"/>
        <dbReference type="EC" id="3.1.4.11"/>
    </reaction>
    <physiologicalReaction direction="left-to-right" evidence="8">
        <dbReference type="Rhea" id="RHEA:33180"/>
    </physiologicalReaction>
</comment>
<evidence type="ECO:0000256" key="13">
    <source>
        <dbReference type="SAM" id="Coils"/>
    </source>
</evidence>
<keyword evidence="3 12" id="KW-0378">Hydrolase</keyword>
<dbReference type="Gene3D" id="2.30.29.240">
    <property type="match status" value="1"/>
</dbReference>
<dbReference type="Pfam" id="PF08703">
    <property type="entry name" value="PLC-beta_C"/>
    <property type="match status" value="1"/>
</dbReference>
<evidence type="ECO:0000256" key="12">
    <source>
        <dbReference type="RuleBase" id="RU361133"/>
    </source>
</evidence>
<dbReference type="InterPro" id="IPR011992">
    <property type="entry name" value="EF-hand-dom_pair"/>
</dbReference>
<dbReference type="Gene3D" id="2.60.40.150">
    <property type="entry name" value="C2 domain"/>
    <property type="match status" value="1"/>
</dbReference>
<name>A0A672MDU5_SINGR</name>
<dbReference type="PIRSF" id="PIRSF000956">
    <property type="entry name" value="PLC-beta"/>
    <property type="match status" value="1"/>
</dbReference>
<evidence type="ECO:0000256" key="1">
    <source>
        <dbReference type="ARBA" id="ARBA00012368"/>
    </source>
</evidence>
<comment type="catalytic activity">
    <reaction evidence="9">
        <text>a 1,2-diacyl-sn-glycero-3-phospho-(1D-myo-inositol) + H2O = 1D-myo-inositol 1-phosphate + a 1,2-diacyl-sn-glycerol + H(+)</text>
        <dbReference type="Rhea" id="RHEA:43484"/>
        <dbReference type="ChEBI" id="CHEBI:15377"/>
        <dbReference type="ChEBI" id="CHEBI:15378"/>
        <dbReference type="ChEBI" id="CHEBI:17815"/>
        <dbReference type="ChEBI" id="CHEBI:57880"/>
        <dbReference type="ChEBI" id="CHEBI:58433"/>
    </reaction>
    <physiologicalReaction direction="left-to-right" evidence="9">
        <dbReference type="Rhea" id="RHEA:43485"/>
    </physiologicalReaction>
</comment>
<dbReference type="InterPro" id="IPR000909">
    <property type="entry name" value="PLipase_C_PInositol-sp_X_dom"/>
</dbReference>
<sequence>MAGAKPGVHALQLKPVSVHEVLKRGSKFIKWDEEAIPSLVTLKVDPDGFFLYWSGGTMEVLDISQIRDTRTGRFAKMPKDQRIRDTLGLGKGESNSDTKLLTVVYGNDLVNIFFLNFHAVQDGYCKVWTDELFKLATNILSQNASRNIFLFKVEGIKPDDFTWEMFQNFLNKLSPRPEVERIFVELGSKGKPFLSLDQLMDFINRKQRDSRLNEVLYPPLKRDQVHQLMERYETNASQLERADQISLMGFTKYLGGEENSLVPPERLDIIDDMNQPLSHYFINSSHNTYLTVGQLTGTSSVEMYRQVLLTGCRCIELDCWKGRPPEEEPIITHGFTMTTEISFKEVIEAIAESAFKTSPYPLILSFENHVDSAKQQAKMAEYCRSMFGDALLIEPLEKYPLVPGQQLPSPQELMGKILIKNKKKHQHRASNGGSIRRKDGTDEQFSPLNGVYTRNTPKPNRGDGESEEEEEEEPIPDPKKHNNTDEGTAYSEVNATEEMSTLVNYIEPVKFKSFEAAAKRNKYFEMSSFVETKGMDTLKNSPSEFVEYNKKQLSRIYPKGTRVDSSNYMPQLFWNVGCQMVALNFQTLDLPMQLNMGVFEYNGHCGYLLKPEFMRRTDKHFDPFTVDIVDGIVANTVKIKIISGQFLNDKKVGVYVEVDMFGLPADTKRKYRTKTSNNNSLDPVWDDETFVFNKVVLPTLASLRVAVYEENGKFIGHRILPVSALRPGYHYICLKNELNQPLMLSSLLVYTEAQDYIPNEHQEYAEALTNPIKHLSLLAQRERQLLALMEDPTEVSHTCRLYLDGCHLANVYPKTQRTQLLYKALHTLLKMCILCDSVLLCQANQKLREIAQECQAAQIKKLKEVCDKEKKELQKILDRKRLNSIIEAKKAEKDKAEAELNEINKKHINESVNLIRQVSRVVEMFMNVDLFV</sequence>
<dbReference type="SUPFAM" id="SSF47473">
    <property type="entry name" value="EF-hand"/>
    <property type="match status" value="1"/>
</dbReference>
<evidence type="ECO:0000256" key="6">
    <source>
        <dbReference type="ARBA" id="ARBA00023098"/>
    </source>
</evidence>
<keyword evidence="4 11" id="KW-0106">Calcium</keyword>
<feature type="domain" description="C2" evidence="15">
    <location>
        <begin position="618"/>
        <end position="742"/>
    </location>
</feature>
<dbReference type="SMART" id="SM00239">
    <property type="entry name" value="C2"/>
    <property type="match status" value="1"/>
</dbReference>
<dbReference type="Pfam" id="PF17787">
    <property type="entry name" value="PH_14"/>
    <property type="match status" value="1"/>
</dbReference>
<feature type="compositionally biased region" description="Polar residues" evidence="14">
    <location>
        <begin position="443"/>
        <end position="458"/>
    </location>
</feature>
<dbReference type="GO" id="GO:0051209">
    <property type="term" value="P:release of sequestered calcium ion into cytosol"/>
    <property type="evidence" value="ECO:0007669"/>
    <property type="project" value="TreeGrafter"/>
</dbReference>
<evidence type="ECO:0000256" key="11">
    <source>
        <dbReference type="PIRSR" id="PIRSR000956-2"/>
    </source>
</evidence>
<evidence type="ECO:0000259" key="16">
    <source>
        <dbReference type="PROSITE" id="PS50008"/>
    </source>
</evidence>
<evidence type="ECO:0000256" key="4">
    <source>
        <dbReference type="ARBA" id="ARBA00022837"/>
    </source>
</evidence>
<keyword evidence="2" id="KW-0597">Phosphoprotein</keyword>
<feature type="active site" evidence="10">
    <location>
        <position position="286"/>
    </location>
</feature>
<dbReference type="InterPro" id="IPR042531">
    <property type="entry name" value="PLC-beta_C_sf"/>
</dbReference>
<dbReference type="PROSITE" id="PS50007">
    <property type="entry name" value="PIPLC_X_DOMAIN"/>
    <property type="match status" value="1"/>
</dbReference>
<reference evidence="17" key="1">
    <citation type="submission" date="2025-08" db="UniProtKB">
        <authorList>
            <consortium name="Ensembl"/>
        </authorList>
    </citation>
    <scope>IDENTIFICATION</scope>
</reference>
<evidence type="ECO:0000313" key="18">
    <source>
        <dbReference type="Proteomes" id="UP000472262"/>
    </source>
</evidence>
<dbReference type="PRINTS" id="PR00390">
    <property type="entry name" value="PHPHLIPASEC"/>
</dbReference>
<comment type="cofactor">
    <cofactor evidence="11">
        <name>Ca(2+)</name>
        <dbReference type="ChEBI" id="CHEBI:29108"/>
    </cofactor>
    <text evidence="11">Binds 1 Ca(2+) ion per subunit.</text>
</comment>
<reference evidence="17" key="2">
    <citation type="submission" date="2025-09" db="UniProtKB">
        <authorList>
            <consortium name="Ensembl"/>
        </authorList>
    </citation>
    <scope>IDENTIFICATION</scope>
</reference>
<feature type="region of interest" description="Disordered" evidence="14">
    <location>
        <begin position="421"/>
        <end position="487"/>
    </location>
</feature>
<feature type="coiled-coil region" evidence="13">
    <location>
        <begin position="859"/>
        <end position="906"/>
    </location>
</feature>
<evidence type="ECO:0000256" key="8">
    <source>
        <dbReference type="ARBA" id="ARBA00023674"/>
    </source>
</evidence>
<dbReference type="CDD" id="cd00275">
    <property type="entry name" value="C2_PLC_like"/>
    <property type="match status" value="1"/>
</dbReference>
<organism evidence="17 18">
    <name type="scientific">Sinocyclocheilus grahami</name>
    <name type="common">Dianchi golden-line fish</name>
    <name type="synonym">Barbus grahami</name>
    <dbReference type="NCBI Taxonomy" id="75366"/>
    <lineage>
        <taxon>Eukaryota</taxon>
        <taxon>Metazoa</taxon>
        <taxon>Chordata</taxon>
        <taxon>Craniata</taxon>
        <taxon>Vertebrata</taxon>
        <taxon>Euteleostomi</taxon>
        <taxon>Actinopterygii</taxon>
        <taxon>Neopterygii</taxon>
        <taxon>Teleostei</taxon>
        <taxon>Ostariophysi</taxon>
        <taxon>Cypriniformes</taxon>
        <taxon>Cyprinidae</taxon>
        <taxon>Cyprininae</taxon>
        <taxon>Sinocyclocheilus</taxon>
    </lineage>
</organism>
<dbReference type="GO" id="GO:0005509">
    <property type="term" value="F:calcium ion binding"/>
    <property type="evidence" value="ECO:0007669"/>
    <property type="project" value="InterPro"/>
</dbReference>
<evidence type="ECO:0000256" key="10">
    <source>
        <dbReference type="PIRSR" id="PIRSR000956-1"/>
    </source>
</evidence>